<feature type="region of interest" description="Disordered" evidence="1">
    <location>
        <begin position="1"/>
        <end position="22"/>
    </location>
</feature>
<dbReference type="STRING" id="660518.SAMN05216218_1364"/>
<dbReference type="EMBL" id="FNBK01000036">
    <property type="protein sequence ID" value="SDG41713.1"/>
    <property type="molecule type" value="Genomic_DNA"/>
</dbReference>
<feature type="compositionally biased region" description="Polar residues" evidence="1">
    <location>
        <begin position="1"/>
        <end position="11"/>
    </location>
</feature>
<keyword evidence="3" id="KW-1185">Reference proteome</keyword>
<dbReference type="SUPFAM" id="SSF109604">
    <property type="entry name" value="HD-domain/PDEase-like"/>
    <property type="match status" value="1"/>
</dbReference>
<organism evidence="2 3">
    <name type="scientific">Halorientalis regularis</name>
    <dbReference type="NCBI Taxonomy" id="660518"/>
    <lineage>
        <taxon>Archaea</taxon>
        <taxon>Methanobacteriati</taxon>
        <taxon>Methanobacteriota</taxon>
        <taxon>Stenosarchaea group</taxon>
        <taxon>Halobacteria</taxon>
        <taxon>Halobacteriales</taxon>
        <taxon>Haloarculaceae</taxon>
        <taxon>Halorientalis</taxon>
    </lineage>
</organism>
<dbReference type="Gene3D" id="1.10.3210.10">
    <property type="entry name" value="Hypothetical protein af1432"/>
    <property type="match status" value="1"/>
</dbReference>
<name>A0A1G7U2I5_9EURY</name>
<protein>
    <recommendedName>
        <fullName evidence="4">HD domain-containing protein</fullName>
    </recommendedName>
</protein>
<dbReference type="InterPro" id="IPR003607">
    <property type="entry name" value="HD/PDEase_dom"/>
</dbReference>
<evidence type="ECO:0008006" key="4">
    <source>
        <dbReference type="Google" id="ProtNLM"/>
    </source>
</evidence>
<dbReference type="CDD" id="cd00077">
    <property type="entry name" value="HDc"/>
    <property type="match status" value="1"/>
</dbReference>
<evidence type="ECO:0000313" key="2">
    <source>
        <dbReference type="EMBL" id="SDG41713.1"/>
    </source>
</evidence>
<dbReference type="AlphaFoldDB" id="A0A1G7U2I5"/>
<sequence length="124" mass="13299">MGCPNTHSPAFTSERARTTKTPCPYTIPHATRVRAVAYQVATQHPATVDQELLAAAAWCHDIGRSRERGGKVNDPGDLAVSNAIRLLNAKDVPAEQGKGVHGRSVNHLGVKPRGILLAFCKIVL</sequence>
<evidence type="ECO:0000256" key="1">
    <source>
        <dbReference type="SAM" id="MobiDB-lite"/>
    </source>
</evidence>
<gene>
    <name evidence="2" type="ORF">SAMN05216218_1364</name>
</gene>
<proteinExistence type="predicted"/>
<reference evidence="3" key="1">
    <citation type="submission" date="2016-10" db="EMBL/GenBank/DDBJ databases">
        <authorList>
            <person name="Varghese N."/>
            <person name="Submissions S."/>
        </authorList>
    </citation>
    <scope>NUCLEOTIDE SEQUENCE [LARGE SCALE GENOMIC DNA]</scope>
    <source>
        <strain evidence="3">IBRC-M 10760</strain>
    </source>
</reference>
<accession>A0A1G7U2I5</accession>
<evidence type="ECO:0000313" key="3">
    <source>
        <dbReference type="Proteomes" id="UP000199076"/>
    </source>
</evidence>
<dbReference type="Proteomes" id="UP000199076">
    <property type="component" value="Unassembled WGS sequence"/>
</dbReference>